<evidence type="ECO:0000313" key="2">
    <source>
        <dbReference type="Proteomes" id="UP001299235"/>
    </source>
</evidence>
<evidence type="ECO:0000313" key="1">
    <source>
        <dbReference type="EMBL" id="MCC2149150.1"/>
    </source>
</evidence>
<name>A0ABS8EVE3_9FIRM</name>
<comment type="caution">
    <text evidence="1">The sequence shown here is derived from an EMBL/GenBank/DDBJ whole genome shotgun (WGS) entry which is preliminary data.</text>
</comment>
<reference evidence="1 2" key="1">
    <citation type="submission" date="2021-10" db="EMBL/GenBank/DDBJ databases">
        <title>Anaerobic single-cell dispensing facilitates the cultivation of human gut bacteria.</title>
        <authorList>
            <person name="Afrizal A."/>
        </authorList>
    </citation>
    <scope>NUCLEOTIDE SEQUENCE [LARGE SCALE GENOMIC DNA]</scope>
    <source>
        <strain evidence="1 2">CLA-AA-H246</strain>
    </source>
</reference>
<sequence length="57" mass="6271">MIGVSTERDPAGIKLMRQAGLNPAQYIAITNKETYLDAMNWKTGETVRISKADASIM</sequence>
<organism evidence="1 2">
    <name type="scientific">Hominisplanchenecus faecis</name>
    <dbReference type="NCBI Taxonomy" id="2885351"/>
    <lineage>
        <taxon>Bacteria</taxon>
        <taxon>Bacillati</taxon>
        <taxon>Bacillota</taxon>
        <taxon>Clostridia</taxon>
        <taxon>Lachnospirales</taxon>
        <taxon>Lachnospiraceae</taxon>
        <taxon>Hominisplanchenecus</taxon>
    </lineage>
</organism>
<keyword evidence="2" id="KW-1185">Reference proteome</keyword>
<gene>
    <name evidence="1" type="ORF">LKD42_07760</name>
</gene>
<proteinExistence type="predicted"/>
<dbReference type="RefSeq" id="WP_248835336.1">
    <property type="nucleotide sequence ID" value="NZ_JAJEQE010000022.1"/>
</dbReference>
<dbReference type="EMBL" id="JAJEQE010000022">
    <property type="protein sequence ID" value="MCC2149150.1"/>
    <property type="molecule type" value="Genomic_DNA"/>
</dbReference>
<protein>
    <submittedName>
        <fullName evidence="1">Uncharacterized protein</fullName>
    </submittedName>
</protein>
<accession>A0ABS8EVE3</accession>
<dbReference type="Proteomes" id="UP001299235">
    <property type="component" value="Unassembled WGS sequence"/>
</dbReference>